<dbReference type="Proteomes" id="UP001139502">
    <property type="component" value="Unassembled WGS sequence"/>
</dbReference>
<feature type="transmembrane region" description="Helical" evidence="2">
    <location>
        <begin position="424"/>
        <end position="444"/>
    </location>
</feature>
<dbReference type="EMBL" id="JANAFB010000025">
    <property type="protein sequence ID" value="MCP3426418.1"/>
    <property type="molecule type" value="Genomic_DNA"/>
</dbReference>
<feature type="domain" description="Heparan-alpha-glucosaminide N-acetyltransferase catalytic" evidence="3">
    <location>
        <begin position="91"/>
        <end position="313"/>
    </location>
</feature>
<dbReference type="InterPro" id="IPR012429">
    <property type="entry name" value="HGSNAT_cat"/>
</dbReference>
<gene>
    <name evidence="4" type="ORF">NBM05_10495</name>
</gene>
<proteinExistence type="predicted"/>
<keyword evidence="2" id="KW-1133">Transmembrane helix</keyword>
<feature type="transmembrane region" description="Helical" evidence="2">
    <location>
        <begin position="391"/>
        <end position="412"/>
    </location>
</feature>
<evidence type="ECO:0000256" key="1">
    <source>
        <dbReference type="SAM" id="MobiDB-lite"/>
    </source>
</evidence>
<organism evidence="4 5">
    <name type="scientific">Rothia santali</name>
    <dbReference type="NCBI Taxonomy" id="2949643"/>
    <lineage>
        <taxon>Bacteria</taxon>
        <taxon>Bacillati</taxon>
        <taxon>Actinomycetota</taxon>
        <taxon>Actinomycetes</taxon>
        <taxon>Micrococcales</taxon>
        <taxon>Micrococcaceae</taxon>
        <taxon>Rothia</taxon>
    </lineage>
</organism>
<feature type="region of interest" description="Disordered" evidence="1">
    <location>
        <begin position="470"/>
        <end position="496"/>
    </location>
</feature>
<keyword evidence="5" id="KW-1185">Reference proteome</keyword>
<dbReference type="InterPro" id="IPR052529">
    <property type="entry name" value="Bact_Transport_Assoc"/>
</dbReference>
<evidence type="ECO:0000313" key="5">
    <source>
        <dbReference type="Proteomes" id="UP001139502"/>
    </source>
</evidence>
<sequence>MNAPQNQPLEIPEGNLAPGERPMPGPRPPRAVWTADPELTRAESTSDPSSPWEPDPSTSGIPVVRRGRHKTSRGTGVYRIQSRDGRKTARRTVGIDAARGLAMIGMVAVHTLPALNPDTGEPTWVWRVAAGHASALFALLAGVSLAFLTGSRKRDTGRSRLRSRVSLTVRALVLLLFGLSLNLLPIPVFDILPYYGLMFLLAIPFTLLSNRANLVAAGAFAVIAPFLMQLSLANFDYTPYFNADIVDFALDPVNVFVDLLLTGHYPAITWMTFICLGLALGRMPLNRERVQIALVTMGAVVAGLAVGLSNLLLYRAGGMQAILAANPDMSATDVRWIVKLGPDPILPPTTNWWLVIDGPHTNTPFALAYSAGLAMVALGGFLLLSRTAGRWLAPIAAIGTMTLTLYTLHMLFLATVDTAQRPGFWFFIQVAVAALVATAWMKALGRGPLETLVRIVCRRVSRLIIPPDPERDAAPATAPVPVVAPPGGSGSSRAGG</sequence>
<keyword evidence="2" id="KW-0812">Transmembrane</keyword>
<feature type="transmembrane region" description="Helical" evidence="2">
    <location>
        <begin position="93"/>
        <end position="112"/>
    </location>
</feature>
<feature type="transmembrane region" description="Helical" evidence="2">
    <location>
        <begin position="124"/>
        <end position="148"/>
    </location>
</feature>
<name>A0A9X2HLE4_9MICC</name>
<feature type="compositionally biased region" description="Low complexity" evidence="1">
    <location>
        <begin position="43"/>
        <end position="59"/>
    </location>
</feature>
<dbReference type="RefSeq" id="WP_254167080.1">
    <property type="nucleotide sequence ID" value="NZ_JANAFB010000025.1"/>
</dbReference>
<feature type="compositionally biased region" description="Gly residues" evidence="1">
    <location>
        <begin position="487"/>
        <end position="496"/>
    </location>
</feature>
<accession>A0A9X2HLE4</accession>
<evidence type="ECO:0000313" key="4">
    <source>
        <dbReference type="EMBL" id="MCP3426418.1"/>
    </source>
</evidence>
<feature type="region of interest" description="Disordered" evidence="1">
    <location>
        <begin position="1"/>
        <end position="75"/>
    </location>
</feature>
<dbReference type="PANTHER" id="PTHR30590:SF2">
    <property type="entry name" value="INNER MEMBRANE PROTEIN"/>
    <property type="match status" value="1"/>
</dbReference>
<feature type="transmembrane region" description="Helical" evidence="2">
    <location>
        <begin position="192"/>
        <end position="208"/>
    </location>
</feature>
<keyword evidence="2" id="KW-0472">Membrane</keyword>
<dbReference type="AlphaFoldDB" id="A0A9X2HLE4"/>
<feature type="transmembrane region" description="Helical" evidence="2">
    <location>
        <begin position="215"/>
        <end position="235"/>
    </location>
</feature>
<feature type="transmembrane region" description="Helical" evidence="2">
    <location>
        <begin position="366"/>
        <end position="384"/>
    </location>
</feature>
<evidence type="ECO:0000259" key="3">
    <source>
        <dbReference type="Pfam" id="PF07786"/>
    </source>
</evidence>
<protein>
    <submittedName>
        <fullName evidence="4">DUF1624 domain-containing protein</fullName>
    </submittedName>
</protein>
<feature type="transmembrane region" description="Helical" evidence="2">
    <location>
        <begin position="292"/>
        <end position="313"/>
    </location>
</feature>
<reference evidence="4" key="1">
    <citation type="submission" date="2022-06" db="EMBL/GenBank/DDBJ databases">
        <title>Rothia sp. isolated from sandalwood seedling.</title>
        <authorList>
            <person name="Tuikhar N."/>
            <person name="Kirdat K."/>
            <person name="Thorat V."/>
            <person name="Swetha P."/>
            <person name="Padma S."/>
            <person name="Sundararaj R."/>
            <person name="Yadav A."/>
        </authorList>
    </citation>
    <scope>NUCLEOTIDE SEQUENCE</scope>
    <source>
        <strain evidence="4">AR01</strain>
    </source>
</reference>
<feature type="transmembrane region" description="Helical" evidence="2">
    <location>
        <begin position="255"/>
        <end position="280"/>
    </location>
</feature>
<feature type="transmembrane region" description="Helical" evidence="2">
    <location>
        <begin position="169"/>
        <end position="186"/>
    </location>
</feature>
<dbReference type="PANTHER" id="PTHR30590">
    <property type="entry name" value="INNER MEMBRANE PROTEIN"/>
    <property type="match status" value="1"/>
</dbReference>
<dbReference type="Pfam" id="PF07786">
    <property type="entry name" value="HGSNAT_cat"/>
    <property type="match status" value="1"/>
</dbReference>
<evidence type="ECO:0000256" key="2">
    <source>
        <dbReference type="SAM" id="Phobius"/>
    </source>
</evidence>
<comment type="caution">
    <text evidence="4">The sequence shown here is derived from an EMBL/GenBank/DDBJ whole genome shotgun (WGS) entry which is preliminary data.</text>
</comment>